<dbReference type="CDD" id="cd07379">
    <property type="entry name" value="MPP_239FB"/>
    <property type="match status" value="1"/>
</dbReference>
<dbReference type="AlphaFoldDB" id="A0A0D2J1R6"/>
<dbReference type="OrthoDB" id="630188at2759"/>
<dbReference type="Gene3D" id="3.60.21.10">
    <property type="match status" value="1"/>
</dbReference>
<dbReference type="HOGENOM" id="CLU_041441_3_0_1"/>
<dbReference type="PANTHER" id="PTHR12905:SF18">
    <property type="entry name" value="ESTER HYDROLASE, PUTATIVE (AFU_ORTHOLOGUE AFUA_4G03130)-RELATED"/>
    <property type="match status" value="1"/>
</dbReference>
<keyword evidence="3" id="KW-1185">Reference proteome</keyword>
<proteinExistence type="predicted"/>
<dbReference type="EMBL" id="KN847480">
    <property type="protein sequence ID" value="KIX02840.1"/>
    <property type="molecule type" value="Genomic_DNA"/>
</dbReference>
<dbReference type="InterPro" id="IPR029052">
    <property type="entry name" value="Metallo-depent_PP-like"/>
</dbReference>
<gene>
    <name evidence="2" type="ORF">Z518_08783</name>
</gene>
<dbReference type="GeneID" id="25296854"/>
<accession>A0A0D2J1R6</accession>
<dbReference type="InterPro" id="IPR051693">
    <property type="entry name" value="UPF0046_metallophosphoest"/>
</dbReference>
<dbReference type="GO" id="GO:0016787">
    <property type="term" value="F:hydrolase activity"/>
    <property type="evidence" value="ECO:0007669"/>
    <property type="project" value="InterPro"/>
</dbReference>
<evidence type="ECO:0000313" key="2">
    <source>
        <dbReference type="EMBL" id="KIX02840.1"/>
    </source>
</evidence>
<dbReference type="SUPFAM" id="SSF56300">
    <property type="entry name" value="Metallo-dependent phosphatases"/>
    <property type="match status" value="1"/>
</dbReference>
<reference evidence="2 3" key="1">
    <citation type="submission" date="2015-01" db="EMBL/GenBank/DDBJ databases">
        <title>The Genome Sequence of Rhinocladiella mackenzie CBS 650.93.</title>
        <authorList>
            <consortium name="The Broad Institute Genomics Platform"/>
            <person name="Cuomo C."/>
            <person name="de Hoog S."/>
            <person name="Gorbushina A."/>
            <person name="Stielow B."/>
            <person name="Teixiera M."/>
            <person name="Abouelleil A."/>
            <person name="Chapman S.B."/>
            <person name="Priest M."/>
            <person name="Young S.K."/>
            <person name="Wortman J."/>
            <person name="Nusbaum C."/>
            <person name="Birren B."/>
        </authorList>
    </citation>
    <scope>NUCLEOTIDE SEQUENCE [LARGE SCALE GENOMIC DNA]</scope>
    <source>
        <strain evidence="2 3">CBS 650.93</strain>
    </source>
</reference>
<dbReference type="VEuPathDB" id="FungiDB:Z518_08783"/>
<feature type="domain" description="Calcineurin-like phosphoesterase" evidence="1">
    <location>
        <begin position="54"/>
        <end position="246"/>
    </location>
</feature>
<organism evidence="2 3">
    <name type="scientific">Rhinocladiella mackenziei CBS 650.93</name>
    <dbReference type="NCBI Taxonomy" id="1442369"/>
    <lineage>
        <taxon>Eukaryota</taxon>
        <taxon>Fungi</taxon>
        <taxon>Dikarya</taxon>
        <taxon>Ascomycota</taxon>
        <taxon>Pezizomycotina</taxon>
        <taxon>Eurotiomycetes</taxon>
        <taxon>Chaetothyriomycetidae</taxon>
        <taxon>Chaetothyriales</taxon>
        <taxon>Herpotrichiellaceae</taxon>
        <taxon>Rhinocladiella</taxon>
    </lineage>
</organism>
<dbReference type="Pfam" id="PF00149">
    <property type="entry name" value="Metallophos"/>
    <property type="match status" value="1"/>
</dbReference>
<protein>
    <recommendedName>
        <fullName evidence="1">Calcineurin-like phosphoesterase domain-containing protein</fullName>
    </recommendedName>
</protein>
<sequence length="344" mass="39014">MGILSPPDSPFAPPSFLYQIIYHPLTTCFTFLHQLLVYLRGPPYLPPKNKIPIRVVCISDTHSQIPPTAIPKGDLLIHSGDLTNTGSLSSIQQAIDWLKTLQKPWHGSSDGFRHIVVVAGNHDSYFDERSRSVHDRKNSHRTLDWGKVHYLQHSSITLPFPDDRQLRVYGAPQIPKCGGKDFAFQYNRGQDAWSGTIPEDVDVLVTHNPPKWHLDVPQSGGMGDEYELREVWRVRPTLHAFGHVHTGYGTDVVWWDDSQRSFEEFLEAAYNKPAETPASHRLPLTELMDVPLWVRGFKSLIADVRGLLWTRLWGGARQGGYMVNGALTYQTTNKLLNKPRVVEL</sequence>
<evidence type="ECO:0000313" key="3">
    <source>
        <dbReference type="Proteomes" id="UP000053617"/>
    </source>
</evidence>
<dbReference type="RefSeq" id="XP_013269976.1">
    <property type="nucleotide sequence ID" value="XM_013414522.1"/>
</dbReference>
<evidence type="ECO:0000259" key="1">
    <source>
        <dbReference type="Pfam" id="PF00149"/>
    </source>
</evidence>
<dbReference type="PANTHER" id="PTHR12905">
    <property type="entry name" value="METALLOPHOSPHOESTERASE"/>
    <property type="match status" value="1"/>
</dbReference>
<name>A0A0D2J1R6_9EURO</name>
<dbReference type="Proteomes" id="UP000053617">
    <property type="component" value="Unassembled WGS sequence"/>
</dbReference>
<dbReference type="InterPro" id="IPR004843">
    <property type="entry name" value="Calcineurin-like_PHP"/>
</dbReference>